<evidence type="ECO:0000313" key="4">
    <source>
        <dbReference type="EMBL" id="CEJ90097.1"/>
    </source>
</evidence>
<feature type="chain" id="PRO_5001979746" description="Basic proline-rich protein" evidence="3">
    <location>
        <begin position="22"/>
        <end position="695"/>
    </location>
</feature>
<dbReference type="GO" id="GO:0031505">
    <property type="term" value="P:fungal-type cell wall organization"/>
    <property type="evidence" value="ECO:0007669"/>
    <property type="project" value="TreeGrafter"/>
</dbReference>
<proteinExistence type="predicted"/>
<feature type="compositionally biased region" description="Polar residues" evidence="1">
    <location>
        <begin position="190"/>
        <end position="210"/>
    </location>
</feature>
<dbReference type="OrthoDB" id="3366093at2759"/>
<organism evidence="4 5">
    <name type="scientific">[Torrubiella] hemipterigena</name>
    <dbReference type="NCBI Taxonomy" id="1531966"/>
    <lineage>
        <taxon>Eukaryota</taxon>
        <taxon>Fungi</taxon>
        <taxon>Dikarya</taxon>
        <taxon>Ascomycota</taxon>
        <taxon>Pezizomycotina</taxon>
        <taxon>Sordariomycetes</taxon>
        <taxon>Hypocreomycetidae</taxon>
        <taxon>Hypocreales</taxon>
        <taxon>Clavicipitaceae</taxon>
        <taxon>Clavicipitaceae incertae sedis</taxon>
        <taxon>'Torrubiella' clade</taxon>
    </lineage>
</organism>
<dbReference type="HOGENOM" id="CLU_008998_1_0_1"/>
<feature type="compositionally biased region" description="Low complexity" evidence="1">
    <location>
        <begin position="164"/>
        <end position="186"/>
    </location>
</feature>
<protein>
    <recommendedName>
        <fullName evidence="6">Basic proline-rich protein</fullName>
    </recommendedName>
</protein>
<feature type="compositionally biased region" description="Gly residues" evidence="1">
    <location>
        <begin position="544"/>
        <end position="563"/>
    </location>
</feature>
<evidence type="ECO:0000256" key="3">
    <source>
        <dbReference type="SAM" id="SignalP"/>
    </source>
</evidence>
<keyword evidence="5" id="KW-1185">Reference proteome</keyword>
<feature type="region of interest" description="Disordered" evidence="1">
    <location>
        <begin position="655"/>
        <end position="695"/>
    </location>
</feature>
<feature type="region of interest" description="Disordered" evidence="1">
    <location>
        <begin position="325"/>
        <end position="346"/>
    </location>
</feature>
<feature type="compositionally biased region" description="Polar residues" evidence="1">
    <location>
        <begin position="655"/>
        <end position="676"/>
    </location>
</feature>
<evidence type="ECO:0000256" key="1">
    <source>
        <dbReference type="SAM" id="MobiDB-lite"/>
    </source>
</evidence>
<keyword evidence="3" id="KW-0732">Signal</keyword>
<dbReference type="EMBL" id="CDHN01000003">
    <property type="protein sequence ID" value="CEJ90097.1"/>
    <property type="molecule type" value="Genomic_DNA"/>
</dbReference>
<dbReference type="GO" id="GO:0001402">
    <property type="term" value="P:signal transduction involved in filamentous growth"/>
    <property type="evidence" value="ECO:0007669"/>
    <property type="project" value="TreeGrafter"/>
</dbReference>
<dbReference type="GO" id="GO:0030010">
    <property type="term" value="P:establishment of cell polarity"/>
    <property type="evidence" value="ECO:0007669"/>
    <property type="project" value="TreeGrafter"/>
</dbReference>
<evidence type="ECO:0008006" key="6">
    <source>
        <dbReference type="Google" id="ProtNLM"/>
    </source>
</evidence>
<feature type="compositionally biased region" description="Polar residues" evidence="1">
    <location>
        <begin position="76"/>
        <end position="94"/>
    </location>
</feature>
<dbReference type="STRING" id="1531966.A0A0A1TJW9"/>
<dbReference type="GO" id="GO:0005576">
    <property type="term" value="C:extracellular region"/>
    <property type="evidence" value="ECO:0007669"/>
    <property type="project" value="TreeGrafter"/>
</dbReference>
<dbReference type="Proteomes" id="UP000039046">
    <property type="component" value="Unassembled WGS sequence"/>
</dbReference>
<feature type="region of interest" description="Disordered" evidence="1">
    <location>
        <begin position="387"/>
        <end position="421"/>
    </location>
</feature>
<feature type="region of interest" description="Disordered" evidence="1">
    <location>
        <begin position="59"/>
        <end position="103"/>
    </location>
</feature>
<feature type="region of interest" description="Disordered" evidence="1">
    <location>
        <begin position="539"/>
        <end position="578"/>
    </location>
</feature>
<dbReference type="PANTHER" id="PTHR35778">
    <property type="entry name" value="SIGNALING MUCIN HKR1-RELATED"/>
    <property type="match status" value="1"/>
</dbReference>
<feature type="compositionally biased region" description="Low complexity" evidence="1">
    <location>
        <begin position="275"/>
        <end position="295"/>
    </location>
</feature>
<feature type="region of interest" description="Disordered" evidence="1">
    <location>
        <begin position="266"/>
        <end position="295"/>
    </location>
</feature>
<keyword evidence="2" id="KW-0472">Membrane</keyword>
<feature type="region of interest" description="Disordered" evidence="1">
    <location>
        <begin position="124"/>
        <end position="226"/>
    </location>
</feature>
<keyword evidence="2" id="KW-1133">Transmembrane helix</keyword>
<dbReference type="GO" id="GO:0007232">
    <property type="term" value="P:osmosensory signaling pathway via Sho1 osmosensor"/>
    <property type="evidence" value="ECO:0007669"/>
    <property type="project" value="InterPro"/>
</dbReference>
<sequence>MAPTNKVLLASALALASTASAVAPEHPRIYYPHKVKRTGEQAPERRQFGNTGFNLADFFGQANRGGVSPAQAPPSRFQQPDNSNNNHGQDSTNQGGLGGILGGIFGGNDDDDVVTTVVISKTVTVPPKGTGSQQPTVVSPTKKPTSKASQPPQSTDKNTNTGITVGTSSVDVPVSSPTPSSTKPGGIIATLTSLLGNDPKSSSTPGASQETSTPAGTSTSSGTSSVIATDTVSSSSKLIPLPTSIISIPTSSSIVTISTPPDNTTISTLPPPPSSSTAVITTGSQPPPTSSSIVTVPTSSVVTSSSTVPDNNSTIVSVPTTSQTKVVPTTTPIGGDNSTSVVVPTSQPVSSQVPVVSSTPTPTSSAPATWIPTTMVMAPSTMSSFIAPSSGTSSETKSALPTDVPKNIVPPSGDDSNKPPPKGTVAIQIGFLFQLNYNFVSTNADAAAQIFNYLPPALAGVAGISADKVPVTKLVPFDTRRDLGYITTLAKVNWPESQLDALKNALWEPSSALYNNEQGIVRSLTAIINPKIPLLATGDDNGSSGNGGVSGTGAGGSSSGGGDPFQSSGDGSSNDNSKQKATTIGIAVGSLGIGVMYGAAMFIVARRYKRKRSLRRANAANDAASAEMQYTDNGSPALMGGALVSAQNTSYGGVSSHNGPVISSQTSTGGRSNPSDARSAGISHPVATENSLGWS</sequence>
<feature type="compositionally biased region" description="Polar residues" evidence="1">
    <location>
        <begin position="387"/>
        <end position="399"/>
    </location>
</feature>
<dbReference type="GO" id="GO:0030427">
    <property type="term" value="C:site of polarized growth"/>
    <property type="evidence" value="ECO:0007669"/>
    <property type="project" value="TreeGrafter"/>
</dbReference>
<feature type="compositionally biased region" description="Polar residues" evidence="1">
    <location>
        <begin position="130"/>
        <end position="163"/>
    </location>
</feature>
<evidence type="ECO:0000256" key="2">
    <source>
        <dbReference type="SAM" id="Phobius"/>
    </source>
</evidence>
<feature type="transmembrane region" description="Helical" evidence="2">
    <location>
        <begin position="584"/>
        <end position="605"/>
    </location>
</feature>
<accession>A0A0A1TJW9</accession>
<dbReference type="PANTHER" id="PTHR35778:SF1">
    <property type="entry name" value="SIGNALING MUCIN HKR1-RELATED"/>
    <property type="match status" value="1"/>
</dbReference>
<feature type="compositionally biased region" description="Low complexity" evidence="1">
    <location>
        <begin position="564"/>
        <end position="576"/>
    </location>
</feature>
<name>A0A0A1TJW9_9HYPO</name>
<dbReference type="InterPro" id="IPR039295">
    <property type="entry name" value="MSB2"/>
</dbReference>
<evidence type="ECO:0000313" key="5">
    <source>
        <dbReference type="Proteomes" id="UP000039046"/>
    </source>
</evidence>
<dbReference type="GO" id="GO:0006972">
    <property type="term" value="P:hyperosmotic response"/>
    <property type="evidence" value="ECO:0007669"/>
    <property type="project" value="TreeGrafter"/>
</dbReference>
<dbReference type="GO" id="GO:0005886">
    <property type="term" value="C:plasma membrane"/>
    <property type="evidence" value="ECO:0007669"/>
    <property type="project" value="InterPro"/>
</dbReference>
<dbReference type="AlphaFoldDB" id="A0A0A1TJW9"/>
<gene>
    <name evidence="4" type="ORF">VHEMI05902</name>
</gene>
<feature type="signal peptide" evidence="3">
    <location>
        <begin position="1"/>
        <end position="21"/>
    </location>
</feature>
<dbReference type="GO" id="GO:0009986">
    <property type="term" value="C:cell surface"/>
    <property type="evidence" value="ECO:0007669"/>
    <property type="project" value="TreeGrafter"/>
</dbReference>
<keyword evidence="2" id="KW-0812">Transmembrane</keyword>
<reference evidence="4 5" key="1">
    <citation type="journal article" date="2015" name="Genome Announc.">
        <title>Draft Genome Sequence and Gene Annotation of the Entomopathogenic Fungus Verticillium hemipterigenum.</title>
        <authorList>
            <person name="Horn F."/>
            <person name="Habel A."/>
            <person name="Scharf D.H."/>
            <person name="Dworschak J."/>
            <person name="Brakhage A.A."/>
            <person name="Guthke R."/>
            <person name="Hertweck C."/>
            <person name="Linde J."/>
        </authorList>
    </citation>
    <scope>NUCLEOTIDE SEQUENCE [LARGE SCALE GENOMIC DNA]</scope>
</reference>
<dbReference type="GO" id="GO:0005034">
    <property type="term" value="F:osmosensor activity"/>
    <property type="evidence" value="ECO:0007669"/>
    <property type="project" value="InterPro"/>
</dbReference>
<feature type="compositionally biased region" description="Low complexity" evidence="1">
    <location>
        <begin position="211"/>
        <end position="226"/>
    </location>
</feature>